<evidence type="ECO:0000313" key="3">
    <source>
        <dbReference type="EMBL" id="ABM72379.1"/>
    </source>
</evidence>
<dbReference type="CDD" id="cd00093">
    <property type="entry name" value="HTH_XRE"/>
    <property type="match status" value="1"/>
</dbReference>
<keyword evidence="1" id="KW-1133">Transmembrane helix</keyword>
<dbReference type="InterPro" id="IPR001387">
    <property type="entry name" value="Cro/C1-type_HTH"/>
</dbReference>
<dbReference type="EMBL" id="CP000552">
    <property type="protein sequence ID" value="ABM72379.1"/>
    <property type="molecule type" value="Genomic_DNA"/>
</dbReference>
<sequence length="162" mass="19325">MKLFKFNFLKKKNQIEEKENNSQEYDRYDEIGNLVKEARIQNNLSIKELSYISKIPESSINSIENNIKDLRPKYPFIRSILFKLEKCLFLKDNTLVGLAIEETNNFDKRNNNYVIGKFDFLNSWEVSIFYFLALISTLFILNRYFISNINIIEIQMIEEKAK</sequence>
<protein>
    <submittedName>
        <fullName evidence="3">Possible Helix-turn-helix</fullName>
    </submittedName>
</protein>
<dbReference type="OrthoDB" id="540768at2"/>
<reference evidence="3 4" key="1">
    <citation type="journal article" date="2007" name="PLoS Genet.">
        <title>Patterns and implications of gene gain and loss in the evolution of Prochlorococcus.</title>
        <authorList>
            <person name="Kettler G.C."/>
            <person name="Martiny A.C."/>
            <person name="Huang K."/>
            <person name="Zucker J."/>
            <person name="Coleman M.L."/>
            <person name="Rodrigue S."/>
            <person name="Chen F."/>
            <person name="Lapidus A."/>
            <person name="Ferriera S."/>
            <person name="Johnson J."/>
            <person name="Steglich C."/>
            <person name="Church G.M."/>
            <person name="Richardson P."/>
            <person name="Chisholm S.W."/>
        </authorList>
    </citation>
    <scope>NUCLEOTIDE SEQUENCE [LARGE SCALE GENOMIC DNA]</scope>
    <source>
        <strain evidence="3 4">MIT 9515</strain>
    </source>
</reference>
<dbReference type="GO" id="GO:0003677">
    <property type="term" value="F:DNA binding"/>
    <property type="evidence" value="ECO:0007669"/>
    <property type="project" value="InterPro"/>
</dbReference>
<dbReference type="Proteomes" id="UP000001589">
    <property type="component" value="Chromosome"/>
</dbReference>
<dbReference type="InterPro" id="IPR010982">
    <property type="entry name" value="Lambda_DNA-bd_dom_sf"/>
</dbReference>
<evidence type="ECO:0000256" key="1">
    <source>
        <dbReference type="SAM" id="Phobius"/>
    </source>
</evidence>
<name>A2BX68_PROM5</name>
<dbReference type="GeneID" id="60201655"/>
<keyword evidence="1" id="KW-0472">Membrane</keyword>
<dbReference type="HOGENOM" id="CLU_1617529_0_0_3"/>
<evidence type="ECO:0000313" key="4">
    <source>
        <dbReference type="Proteomes" id="UP000001589"/>
    </source>
</evidence>
<organism evidence="3 4">
    <name type="scientific">Prochlorococcus marinus (strain MIT 9515)</name>
    <dbReference type="NCBI Taxonomy" id="167542"/>
    <lineage>
        <taxon>Bacteria</taxon>
        <taxon>Bacillati</taxon>
        <taxon>Cyanobacteriota</taxon>
        <taxon>Cyanophyceae</taxon>
        <taxon>Synechococcales</taxon>
        <taxon>Prochlorococcaceae</taxon>
        <taxon>Prochlorococcus</taxon>
    </lineage>
</organism>
<evidence type="ECO:0000259" key="2">
    <source>
        <dbReference type="PROSITE" id="PS50943"/>
    </source>
</evidence>
<proteinExistence type="predicted"/>
<dbReference type="AlphaFoldDB" id="A2BX68"/>
<keyword evidence="1" id="KW-0812">Transmembrane</keyword>
<feature type="domain" description="HTH cro/C1-type" evidence="2">
    <location>
        <begin position="35"/>
        <end position="66"/>
    </location>
</feature>
<dbReference type="eggNOG" id="ENOG5030I2X">
    <property type="taxonomic scope" value="Bacteria"/>
</dbReference>
<dbReference type="Gene3D" id="1.10.260.40">
    <property type="entry name" value="lambda repressor-like DNA-binding domains"/>
    <property type="match status" value="1"/>
</dbReference>
<accession>A2BX68</accession>
<gene>
    <name evidence="3" type="ordered locus">P9515_11721</name>
</gene>
<dbReference type="SUPFAM" id="SSF47413">
    <property type="entry name" value="lambda repressor-like DNA-binding domains"/>
    <property type="match status" value="1"/>
</dbReference>
<dbReference type="PROSITE" id="PS50943">
    <property type="entry name" value="HTH_CROC1"/>
    <property type="match status" value="1"/>
</dbReference>
<dbReference type="RefSeq" id="WP_011820479.1">
    <property type="nucleotide sequence ID" value="NC_008817.1"/>
</dbReference>
<dbReference type="KEGG" id="pmc:P9515_11721"/>
<feature type="transmembrane region" description="Helical" evidence="1">
    <location>
        <begin position="128"/>
        <end position="146"/>
    </location>
</feature>
<dbReference type="STRING" id="167542.P9515_11721"/>